<feature type="region of interest" description="Disordered" evidence="2">
    <location>
        <begin position="1907"/>
        <end position="1927"/>
    </location>
</feature>
<feature type="domain" description="EF-hand" evidence="3">
    <location>
        <begin position="1325"/>
        <end position="1360"/>
    </location>
</feature>
<feature type="domain" description="EF-hand" evidence="3">
    <location>
        <begin position="1173"/>
        <end position="1208"/>
    </location>
</feature>
<keyword evidence="1" id="KW-0106">Calcium</keyword>
<dbReference type="OrthoDB" id="313446at2759"/>
<dbReference type="GeneID" id="36405093"/>
<feature type="region of interest" description="Disordered" evidence="2">
    <location>
        <begin position="734"/>
        <end position="761"/>
    </location>
</feature>
<dbReference type="Gene3D" id="1.10.238.10">
    <property type="entry name" value="EF-hand"/>
    <property type="match status" value="6"/>
</dbReference>
<dbReference type="SUPFAM" id="SSF47473">
    <property type="entry name" value="EF-hand"/>
    <property type="match status" value="5"/>
</dbReference>
<accession>A0A0N7L4W4</accession>
<dbReference type="EMBL" id="CCYD01000442">
    <property type="protein sequence ID" value="CEG39803.1"/>
    <property type="molecule type" value="Genomic_DNA"/>
</dbReference>
<dbReference type="Pfam" id="PF26187">
    <property type="entry name" value="Ig_NPHP4_4th"/>
    <property type="match status" value="1"/>
</dbReference>
<name>A0A0N7L4W4_PLAHL</name>
<protein>
    <submittedName>
        <fullName evidence="4">EF-hand domain pair</fullName>
    </submittedName>
</protein>
<dbReference type="CDD" id="cd00051">
    <property type="entry name" value="EFh"/>
    <property type="match status" value="2"/>
</dbReference>
<dbReference type="InterPro" id="IPR058765">
    <property type="entry name" value="NPHP4_C2-like"/>
</dbReference>
<feature type="domain" description="EF-hand" evidence="3">
    <location>
        <begin position="1134"/>
        <end position="1169"/>
    </location>
</feature>
<dbReference type="STRING" id="4781.A0A0N7L4W4"/>
<dbReference type="Proteomes" id="UP000054928">
    <property type="component" value="Unassembled WGS sequence"/>
</dbReference>
<feature type="domain" description="EF-hand" evidence="3">
    <location>
        <begin position="1720"/>
        <end position="1755"/>
    </location>
</feature>
<dbReference type="Pfam" id="PF26186">
    <property type="entry name" value="NPHP4_C2_3rd"/>
    <property type="match status" value="1"/>
</dbReference>
<dbReference type="GO" id="GO:0097730">
    <property type="term" value="C:non-motile cilium"/>
    <property type="evidence" value="ECO:0007669"/>
    <property type="project" value="InterPro"/>
</dbReference>
<feature type="region of interest" description="Disordered" evidence="2">
    <location>
        <begin position="687"/>
        <end position="709"/>
    </location>
</feature>
<feature type="domain" description="EF-hand" evidence="3">
    <location>
        <begin position="1647"/>
        <end position="1682"/>
    </location>
</feature>
<dbReference type="InterPro" id="IPR018247">
    <property type="entry name" value="EF_Hand_1_Ca_BS"/>
</dbReference>
<keyword evidence="5" id="KW-1185">Reference proteome</keyword>
<dbReference type="PROSITE" id="PS50222">
    <property type="entry name" value="EF_HAND_2"/>
    <property type="match status" value="9"/>
</dbReference>
<dbReference type="OMA" id="HNGRCFR"/>
<sequence length="2727" mass="308970">MASGSSSNVSSPNSSDIDPQSNESKSSSDSESTDSATSTNQQRPRLRRRWRNCHLQSNSTNAVLPRAKPASTSLWTTREKQFEKFRSSLLSMPVPDGVGRIKKAKGFSLHIMSALIWVLPDSLLQSSAIPATSDPNESDNESEEPLLTLGVHVSLFHAESKRFFGNTWVSPELAVDPFAIKQIRETKDGTLRYVIENVSLNFRAYFISDIVDTNCIGVLEFVAYEKDPDSKATIQVAGCGWTILPLFSRQQTPQEGILNGSASLPSAFSLTTSGDSANVFMGSPRLLWELNSDAWSSQDKYDGSKLYYQLSQYDPMLNVATFVRKNELVSALDPIPGLKNGNLANLDVGNKPETLLQDDEDVSYEDTLASFVRLSSLVPKSIQVEEPFELSVAATRVVVNMRDEIEANLVARLRISRKAIYEGAMSVVGEVSARVLKFALHNGRCFRTRQFTVPLKAHPNGGDTLMCVRNQSRLRGFVFHPNMAIVVVLQFTVHFRIIWPVKLKQQALEANKPPLPEEDVVLVTMGARALVPSDGKKLYLYDKYHLATAASAEPLTVLDGVPLQAQAEQRQVLHVDLLSGAPCRPYSDNTLYTPPDQLTRSLYSREVSLKDSFAFCDLMLTLDEDITVTEKPSEHLITPSPPCEEEKEKIEDCAADLWAKKLLNKANDNPLLAQTLNALATSPLKEKISAAKPPSPSKKHSTQLAVSTTQIPDVPITELSRASKTLLSRYGYMESHDKPLDSPPNNQTAHDESKGRQNSDRMAKSIETEVNDLFKANEIRFHFAAFKANSRETQKNVYNPAPSRVYFTFQFYHFPPTRSETLRLSKAFDNGACKDIQTFLLMRDKMVNKPALAIQFDVDTTASMNPLETRHFAEYLKWHNLYVDVWDADSLFQLGTIIIPLHELLRQGTKVKKFQAEVEILPPLEATTRCRDVFTFPDTTNRADKFEIGRIQLLMSCYGVKGEHLIDQQATYADQDTTVQTHNPQPQKAKNCVCARPLVETNAELHRRLSENGFYNENTENVQTLQRRSRPMCLKKSTLTPKEIDILCNLFGSRNAERNSTTSHSTRIKCDFKNKTGLLALLSMRPPDIKSNRANEAAISVNKHHTAVQVEKTTNVDDCSNENRLNYIVNLAAQHQSALAHAFAGMDINHDEYLTPDEFFRAIQSLGSALGDLSEKDVKLLFDLLDSNQDGKIAYRELKQFVKEPIYLSRTKWHDQIKTILERAKDRGISVYDVFAELDVLKDGKLSFDAFDRGLKQLDDSSRINSEIVQSFLMESKQHHEGTISYIEFLESFGISSDANKEELANETFKEMTESIRGIVNRLDKQGIEFREAFAHFDTDRNGTLSIDEFSKALSRLIQIDGSTKDTLKATEQDLLTKFMKTVKTDGDGKINYHEFLTAYGVTAMDTQHETAQSTQAARLEAERKLIKLIGRAMDRGMTLKQVFDQLDAIPDGGISVFDFQQNLEKLLLAQEMSLDDAQLITDRFNVIEDGIFSREEFQEFGAEISKKQQTLATYFAPHLEKLSSLSSKVANDCWTSVCQAEMNISLLEMETKVWPLMSYFDFVSEDGSVNAHELRKWCSSVECASLRKSTDSYAATERFKQLLLTAQSQGVDLQASFAHFNEDQDGKLTRFEFKRGLKVLESFQDMSEAEFDALWNGLDKDNSGTIDVEKFRTLLTELNSVAEHLHSDNETEPYLPPVIISYQQSTMEKLRKLLLHAEANGIELTNYFAHFDTNKNGVMTTQEFGKTIKQLPGFDDISDEEISTFAKILDKDDSGSVSREKFDAFLRDSTRSLIDGVEVYDEDPKFSIAASNDASESKDLELSACADEMGHPSDSINKDAVKTEQEHEEAFKSEQSLCQILEIRSEGNRNPLEEKVDISEDKSVFGGAERIGTSIPLTEQVILPRSLSEKSPDGPPPQTETKTDDTSQVNFKLTKEATKGLSQFKKLLQTAFQKEVTVQQSFSHFDKKADDFVSYNDFKTGLRELGSDFVNLSDNDILLMAKTLDSKQRNGLCVEDLMTFFEIPDTSEHFKNNAKSTIAENEATFTFNASEVPIQTPRNRFPDVETSKSSTDSSTIVQENTQRVDIPTVRATPRTEVSAADNLACNYPFHSDPEIRAVELKVRQIAVKAYQRGTLPLRVVTRFLEDADDHRGRIPGDNGREKSRQKRTELRRVEFLQVLMELGFTLLSDQDKEDDPHYEPKMNDHLYARQIERLARYRQQMKSNQDKEHKQLVRAITKTTKQHYYDNQEAEDSLRRFEDKKTKLLHILSYYREGQKKSLVHSLLRQQVTTSLTLFPSFGDLLFFELSLRNPYNHNDRFKVEILLPSSRDPAVILDLDIVRNSDEWTFYRENLPLAFGVMDSSAHIEDEMIDDQNEVVLEPNDHLQIPMRLRWLDMTDRIRKQGATVPISIVIKSCSLGQTVALFNIQLHPQPFTCHRVLRFSQPASSIWRWKLKYPRDKFIVCMDPSVAMEELRGGQEDLFNHGIMSFKCRVGDYPALETFFIVLYDDKYHARTYEVWQVQIQSKLRVDVHAIFGQSVQHELVIKSDEIPANQHVKCFTPMYHHKLIQFRPAQVFTLVPQALNRIEFNICAVECGGESQKVILVNLVDIETHELVGAWSIHVTLALPVITKTYELNLPLGRAVQKKISYLNPWDQPQTIRLRSSAPNLLIPRESEVRLPSNGQAFIRIAFAARDHLTAVSQAIYLFINDKRTDQNEECLLFQVTYV</sequence>
<proteinExistence type="predicted"/>
<dbReference type="Pfam" id="PF26015">
    <property type="entry name" value="Ig_NPH4_3rd"/>
    <property type="match status" value="1"/>
</dbReference>
<dbReference type="Pfam" id="PF13499">
    <property type="entry name" value="EF-hand_7"/>
    <property type="match status" value="3"/>
</dbReference>
<evidence type="ECO:0000259" key="3">
    <source>
        <dbReference type="PROSITE" id="PS50222"/>
    </source>
</evidence>
<dbReference type="InterPro" id="IPR058685">
    <property type="entry name" value="Ig_NPHP4_4th"/>
</dbReference>
<feature type="domain" description="EF-hand" evidence="3">
    <location>
        <begin position="1954"/>
        <end position="1989"/>
    </location>
</feature>
<feature type="compositionally biased region" description="Polar residues" evidence="2">
    <location>
        <begin position="2068"/>
        <end position="2079"/>
    </location>
</feature>
<dbReference type="PANTHER" id="PTHR31043:SF3">
    <property type="entry name" value="NEPHROCYSTIN-4"/>
    <property type="match status" value="1"/>
</dbReference>
<organism evidence="4 5">
    <name type="scientific">Plasmopara halstedii</name>
    <name type="common">Downy mildew of sunflower</name>
    <dbReference type="NCBI Taxonomy" id="4781"/>
    <lineage>
        <taxon>Eukaryota</taxon>
        <taxon>Sar</taxon>
        <taxon>Stramenopiles</taxon>
        <taxon>Oomycota</taxon>
        <taxon>Peronosporomycetes</taxon>
        <taxon>Peronosporales</taxon>
        <taxon>Peronosporaceae</taxon>
        <taxon>Plasmopara</taxon>
    </lineage>
</organism>
<dbReference type="InterPro" id="IPR011992">
    <property type="entry name" value="EF-hand-dom_pair"/>
</dbReference>
<dbReference type="SMART" id="SM00054">
    <property type="entry name" value="EFh"/>
    <property type="match status" value="10"/>
</dbReference>
<feature type="compositionally biased region" description="Basic and acidic residues" evidence="2">
    <location>
        <begin position="749"/>
        <end position="761"/>
    </location>
</feature>
<feature type="domain" description="EF-hand" evidence="3">
    <location>
        <begin position="1758"/>
        <end position="1793"/>
    </location>
</feature>
<dbReference type="PROSITE" id="PS00018">
    <property type="entry name" value="EF_HAND_1"/>
    <property type="match status" value="3"/>
</dbReference>
<evidence type="ECO:0000313" key="5">
    <source>
        <dbReference type="Proteomes" id="UP000054928"/>
    </source>
</evidence>
<feature type="domain" description="EF-hand" evidence="3">
    <location>
        <begin position="1609"/>
        <end position="1644"/>
    </location>
</feature>
<evidence type="ECO:0000256" key="2">
    <source>
        <dbReference type="SAM" id="MobiDB-lite"/>
    </source>
</evidence>
<feature type="region of interest" description="Disordered" evidence="2">
    <location>
        <begin position="1"/>
        <end position="71"/>
    </location>
</feature>
<feature type="region of interest" description="Disordered" evidence="2">
    <location>
        <begin position="2058"/>
        <end position="2079"/>
    </location>
</feature>
<dbReference type="GO" id="GO:0005509">
    <property type="term" value="F:calcium ion binding"/>
    <property type="evidence" value="ECO:0007669"/>
    <property type="project" value="InterPro"/>
</dbReference>
<dbReference type="RefSeq" id="XP_024576172.1">
    <property type="nucleotide sequence ID" value="XM_024725390.1"/>
</dbReference>
<evidence type="ECO:0000313" key="4">
    <source>
        <dbReference type="EMBL" id="CEG39803.1"/>
    </source>
</evidence>
<reference evidence="5" key="1">
    <citation type="submission" date="2014-09" db="EMBL/GenBank/DDBJ databases">
        <authorList>
            <person name="Sharma Rahul"/>
            <person name="Thines Marco"/>
        </authorList>
    </citation>
    <scope>NUCLEOTIDE SEQUENCE [LARGE SCALE GENOMIC DNA]</scope>
</reference>
<dbReference type="PANTHER" id="PTHR31043">
    <property type="entry name" value="NEPHROCYSTIN-4"/>
    <property type="match status" value="1"/>
</dbReference>
<dbReference type="Pfam" id="PF13833">
    <property type="entry name" value="EF-hand_8"/>
    <property type="match status" value="1"/>
</dbReference>
<dbReference type="InterPro" id="IPR058686">
    <property type="entry name" value="Ig_NPHP4_3rd"/>
</dbReference>
<dbReference type="InterPro" id="IPR029775">
    <property type="entry name" value="NPHP4"/>
</dbReference>
<dbReference type="GO" id="GO:0005856">
    <property type="term" value="C:cytoskeleton"/>
    <property type="evidence" value="ECO:0007669"/>
    <property type="project" value="InterPro"/>
</dbReference>
<dbReference type="GO" id="GO:0090090">
    <property type="term" value="P:negative regulation of canonical Wnt signaling pathway"/>
    <property type="evidence" value="ECO:0007669"/>
    <property type="project" value="InterPro"/>
</dbReference>
<feature type="compositionally biased region" description="Low complexity" evidence="2">
    <location>
        <begin position="1"/>
        <end position="40"/>
    </location>
</feature>
<evidence type="ECO:0000256" key="1">
    <source>
        <dbReference type="ARBA" id="ARBA00022837"/>
    </source>
</evidence>
<feature type="domain" description="EF-hand" evidence="3">
    <location>
        <begin position="1371"/>
        <end position="1406"/>
    </location>
</feature>
<dbReference type="InterPro" id="IPR002048">
    <property type="entry name" value="EF_hand_dom"/>
</dbReference>